<proteinExistence type="predicted"/>
<dbReference type="RefSeq" id="WP_234614163.1">
    <property type="nucleotide sequence ID" value="NZ_CP098806.1"/>
</dbReference>
<evidence type="ECO:0000313" key="2">
    <source>
        <dbReference type="Proteomes" id="UP001139700"/>
    </source>
</evidence>
<reference evidence="1" key="1">
    <citation type="submission" date="2021-12" db="EMBL/GenBank/DDBJ databases">
        <title>Novel species in genus Dyadobacter.</title>
        <authorList>
            <person name="Ma C."/>
        </authorList>
    </citation>
    <scope>NUCLEOTIDE SEQUENCE</scope>
    <source>
        <strain evidence="1">CY399</strain>
    </source>
</reference>
<keyword evidence="2" id="KW-1185">Reference proteome</keyword>
<evidence type="ECO:0000313" key="1">
    <source>
        <dbReference type="EMBL" id="MCF0041426.1"/>
    </source>
</evidence>
<accession>A0A9X1PAL3</accession>
<protein>
    <submittedName>
        <fullName evidence="1">Uncharacterized protein</fullName>
    </submittedName>
</protein>
<comment type="caution">
    <text evidence="1">The sequence shown here is derived from an EMBL/GenBank/DDBJ whole genome shotgun (WGS) entry which is preliminary data.</text>
</comment>
<dbReference type="EMBL" id="JAJTTA010000002">
    <property type="protein sequence ID" value="MCF0041426.1"/>
    <property type="molecule type" value="Genomic_DNA"/>
</dbReference>
<name>A0A9X1PAL3_9BACT</name>
<sequence>MRRSSRAIRILGISKLVITPVTPSGAAAAAVEGKEQDALASCSFPSAPLRVTIQ</sequence>
<dbReference type="AlphaFoldDB" id="A0A9X1PAL3"/>
<dbReference type="Proteomes" id="UP001139700">
    <property type="component" value="Unassembled WGS sequence"/>
</dbReference>
<organism evidence="1 2">
    <name type="scientific">Dyadobacter fanqingshengii</name>
    <dbReference type="NCBI Taxonomy" id="2906443"/>
    <lineage>
        <taxon>Bacteria</taxon>
        <taxon>Pseudomonadati</taxon>
        <taxon>Bacteroidota</taxon>
        <taxon>Cytophagia</taxon>
        <taxon>Cytophagales</taxon>
        <taxon>Spirosomataceae</taxon>
        <taxon>Dyadobacter</taxon>
    </lineage>
</organism>
<gene>
    <name evidence="1" type="ORF">LXM24_15080</name>
</gene>